<evidence type="ECO:0000313" key="2">
    <source>
        <dbReference type="Proteomes" id="UP000663874"/>
    </source>
</evidence>
<dbReference type="Proteomes" id="UP000663874">
    <property type="component" value="Unassembled WGS sequence"/>
</dbReference>
<accession>A0A819ZIP1</accession>
<dbReference type="EMBL" id="CAJOBE010013846">
    <property type="protein sequence ID" value="CAF4170543.1"/>
    <property type="molecule type" value="Genomic_DNA"/>
</dbReference>
<organism evidence="1 2">
    <name type="scientific">Rotaria sordida</name>
    <dbReference type="NCBI Taxonomy" id="392033"/>
    <lineage>
        <taxon>Eukaryota</taxon>
        <taxon>Metazoa</taxon>
        <taxon>Spiralia</taxon>
        <taxon>Gnathifera</taxon>
        <taxon>Rotifera</taxon>
        <taxon>Eurotatoria</taxon>
        <taxon>Bdelloidea</taxon>
        <taxon>Philodinida</taxon>
        <taxon>Philodinidae</taxon>
        <taxon>Rotaria</taxon>
    </lineage>
</organism>
<reference evidence="1" key="1">
    <citation type="submission" date="2021-02" db="EMBL/GenBank/DDBJ databases">
        <authorList>
            <person name="Nowell W R."/>
        </authorList>
    </citation>
    <scope>NUCLEOTIDE SEQUENCE</scope>
</reference>
<feature type="non-terminal residue" evidence="1">
    <location>
        <position position="1"/>
    </location>
</feature>
<comment type="caution">
    <text evidence="1">The sequence shown here is derived from an EMBL/GenBank/DDBJ whole genome shotgun (WGS) entry which is preliminary data.</text>
</comment>
<protein>
    <submittedName>
        <fullName evidence="1">Uncharacterized protein</fullName>
    </submittedName>
</protein>
<gene>
    <name evidence="1" type="ORF">FNK824_LOCUS34664</name>
</gene>
<name>A0A819ZIP1_9BILA</name>
<evidence type="ECO:0000313" key="1">
    <source>
        <dbReference type="EMBL" id="CAF4170543.1"/>
    </source>
</evidence>
<dbReference type="AlphaFoldDB" id="A0A819ZIP1"/>
<proteinExistence type="predicted"/>
<sequence>PQTPLTTVDRAKLKSLLVRMNHYEIVHSLGLLDNVFTYLCNIDDDLLDIIIQTFVEQHMNTSACLHQDIFRQPPFSIILLVHIIALYELIEEVAFDVVLHKHVKTELREAVLDDQGKKKFFAQTLGKDNISPTLKSPIV</sequence>